<dbReference type="SFLD" id="SFLDS00029">
    <property type="entry name" value="Radical_SAM"/>
    <property type="match status" value="1"/>
</dbReference>
<dbReference type="GO" id="GO:0003824">
    <property type="term" value="F:catalytic activity"/>
    <property type="evidence" value="ECO:0007669"/>
    <property type="project" value="InterPro"/>
</dbReference>
<dbReference type="eggNOG" id="COG1032">
    <property type="taxonomic scope" value="Bacteria"/>
</dbReference>
<dbReference type="Proteomes" id="UP000011841">
    <property type="component" value="Chromosome"/>
</dbReference>
<dbReference type="SFLD" id="SFLDG01082">
    <property type="entry name" value="B12-binding_domain_containing"/>
    <property type="match status" value="1"/>
</dbReference>
<evidence type="ECO:0000313" key="7">
    <source>
        <dbReference type="Proteomes" id="UP000011841"/>
    </source>
</evidence>
<dbReference type="GO" id="GO:0046872">
    <property type="term" value="F:metal ion binding"/>
    <property type="evidence" value="ECO:0007669"/>
    <property type="project" value="UniProtKB-KW"/>
</dbReference>
<dbReference type="RefSeq" id="WP_015670280.1">
    <property type="nucleotide sequence ID" value="NC_020453.1"/>
</dbReference>
<organism evidence="6 7">
    <name type="scientific">Bradyrhizobium oligotrophicum S58</name>
    <dbReference type="NCBI Taxonomy" id="1245469"/>
    <lineage>
        <taxon>Bacteria</taxon>
        <taxon>Pseudomonadati</taxon>
        <taxon>Pseudomonadota</taxon>
        <taxon>Alphaproteobacteria</taxon>
        <taxon>Hyphomicrobiales</taxon>
        <taxon>Nitrobacteraceae</taxon>
        <taxon>Bradyrhizobium</taxon>
    </lineage>
</organism>
<dbReference type="Gene3D" id="3.40.50.280">
    <property type="entry name" value="Cobalamin-binding domain"/>
    <property type="match status" value="1"/>
</dbReference>
<dbReference type="PANTHER" id="PTHR43409">
    <property type="entry name" value="ANAEROBIC MAGNESIUM-PROTOPORPHYRIN IX MONOMETHYL ESTER CYCLASE-RELATED"/>
    <property type="match status" value="1"/>
</dbReference>
<evidence type="ECO:0000256" key="3">
    <source>
        <dbReference type="ARBA" id="ARBA00022723"/>
    </source>
</evidence>
<keyword evidence="3" id="KW-0479">Metal-binding</keyword>
<dbReference type="OrthoDB" id="9801424at2"/>
<evidence type="ECO:0000256" key="2">
    <source>
        <dbReference type="ARBA" id="ARBA00022691"/>
    </source>
</evidence>
<keyword evidence="5" id="KW-0411">Iron-sulfur</keyword>
<keyword evidence="4" id="KW-0408">Iron</keyword>
<dbReference type="SUPFAM" id="SSF102114">
    <property type="entry name" value="Radical SAM enzymes"/>
    <property type="match status" value="1"/>
</dbReference>
<evidence type="ECO:0000256" key="1">
    <source>
        <dbReference type="ARBA" id="ARBA00001966"/>
    </source>
</evidence>
<evidence type="ECO:0000313" key="6">
    <source>
        <dbReference type="EMBL" id="BAM93209.1"/>
    </source>
</evidence>
<dbReference type="InterPro" id="IPR058240">
    <property type="entry name" value="rSAM_sf"/>
</dbReference>
<accession>M4ZHD6</accession>
<dbReference type="InterPro" id="IPR051198">
    <property type="entry name" value="BchE-like"/>
</dbReference>
<dbReference type="PANTHER" id="PTHR43409:SF7">
    <property type="entry name" value="BLL1977 PROTEIN"/>
    <property type="match status" value="1"/>
</dbReference>
<proteinExistence type="predicted"/>
<dbReference type="EMBL" id="AP012603">
    <property type="protein sequence ID" value="BAM93209.1"/>
    <property type="molecule type" value="Genomic_DNA"/>
</dbReference>
<dbReference type="GO" id="GO:0005829">
    <property type="term" value="C:cytosol"/>
    <property type="evidence" value="ECO:0007669"/>
    <property type="project" value="TreeGrafter"/>
</dbReference>
<comment type="cofactor">
    <cofactor evidence="1">
        <name>[4Fe-4S] cluster</name>
        <dbReference type="ChEBI" id="CHEBI:49883"/>
    </cofactor>
</comment>
<reference evidence="6 7" key="1">
    <citation type="journal article" date="2013" name="Appl. Environ. Microbiol.">
        <title>Genome analysis suggests that the soil oligotrophic bacterium Agromonas oligotrophica (Bradyrhizobium oligotrophicum) is a nitrogen-fixing symbiont of Aeschynomene indica.</title>
        <authorList>
            <person name="Okubo T."/>
            <person name="Fukushima S."/>
            <person name="Itakura M."/>
            <person name="Oshima K."/>
            <person name="Longtonglang A."/>
            <person name="Teaumroong N."/>
            <person name="Mitsui H."/>
            <person name="Hattori M."/>
            <person name="Hattori R."/>
            <person name="Hattori T."/>
            <person name="Minamisawa K."/>
        </authorList>
    </citation>
    <scope>NUCLEOTIDE SEQUENCE [LARGE SCALE GENOMIC DNA]</scope>
    <source>
        <strain evidence="6 7">S58</strain>
    </source>
</reference>
<protein>
    <submittedName>
        <fullName evidence="6">Radical SAM protein</fullName>
    </submittedName>
</protein>
<gene>
    <name evidence="6" type="ORF">S58_72450</name>
</gene>
<dbReference type="AlphaFoldDB" id="M4ZHD6"/>
<dbReference type="GeneID" id="301820896"/>
<dbReference type="KEGG" id="aol:S58_72450"/>
<dbReference type="InterPro" id="IPR007197">
    <property type="entry name" value="rSAM"/>
</dbReference>
<keyword evidence="2" id="KW-0949">S-adenosyl-L-methionine</keyword>
<name>M4ZHD6_9BRAD</name>
<evidence type="ECO:0000256" key="4">
    <source>
        <dbReference type="ARBA" id="ARBA00023004"/>
    </source>
</evidence>
<sequence>MGAVRTISRPGARGQRSRPLRVAFEHLAAGYPVTIDRYCSDTRDDRQSIMLLSCAAWAAQRGAEVEVIWEPESRRRGAAADVVFIVLFSVAAYALKNAIEAYRAQTDGCIVVCGPHAVSFPEHCYRAGADAIVKKCDQALFLQILDDVGQGRLQRSYATTRSIDRLPHYSEFQARGFVPAQGFRNALASTGCPYTCSFCTDAETNFSTIDAADVVADIASCDEKLIVFNDPLFGLGEHGKAIMHGLSGLGDRYAMGFTTSSALRQPEMRRLFTDAGFVLLEVGLENIHADYAKNRRSDLIDICAQCPFFIIVNYIYGLSARDFEQETTSYLVELTEKCPNVLPMVFVPFSLPETGLHQDHLAQGRIFDPSYLCIGNEILSMRLPLQMTPADYYHRLDALNERLYIDHNARMREWVLTHPGITPDRRRVMLDIVRRQGHEEDAASAWSAAISRAAPDDFRPFAQDVLGAAVPDFAGYDLAWKPAGDKT</sequence>
<dbReference type="HOGENOM" id="CLU_527697_0_0_5"/>
<dbReference type="PATRIC" id="fig|1245469.3.peg.7404"/>
<dbReference type="GO" id="GO:0051536">
    <property type="term" value="F:iron-sulfur cluster binding"/>
    <property type="evidence" value="ECO:0007669"/>
    <property type="project" value="UniProtKB-KW"/>
</dbReference>
<dbReference type="STRING" id="1245469.S58_72450"/>
<keyword evidence="7" id="KW-1185">Reference proteome</keyword>
<evidence type="ECO:0000256" key="5">
    <source>
        <dbReference type="ARBA" id="ARBA00023014"/>
    </source>
</evidence>